<dbReference type="Gene3D" id="1.10.10.10">
    <property type="entry name" value="Winged helix-like DNA-binding domain superfamily/Winged helix DNA-binding domain"/>
    <property type="match status" value="1"/>
</dbReference>
<dbReference type="PROSITE" id="PS00622">
    <property type="entry name" value="HTH_LUXR_1"/>
    <property type="match status" value="1"/>
</dbReference>
<dbReference type="SUPFAM" id="SSF46894">
    <property type="entry name" value="C-terminal effector domain of the bipartite response regulators"/>
    <property type="match status" value="1"/>
</dbReference>
<dbReference type="SMART" id="SM00421">
    <property type="entry name" value="HTH_LUXR"/>
    <property type="match status" value="1"/>
</dbReference>
<dbReference type="PANTHER" id="PTHR44688">
    <property type="entry name" value="DNA-BINDING TRANSCRIPTIONAL ACTIVATOR DEVR_DOSR"/>
    <property type="match status" value="1"/>
</dbReference>
<keyword evidence="5" id="KW-0472">Membrane</keyword>
<gene>
    <name evidence="7" type="ORF">H0486_16040</name>
</gene>
<evidence type="ECO:0000313" key="7">
    <source>
        <dbReference type="EMBL" id="MBB2184391.1"/>
    </source>
</evidence>
<keyword evidence="3" id="KW-0804">Transcription</keyword>
<dbReference type="CDD" id="cd06170">
    <property type="entry name" value="LuxR_C_like"/>
    <property type="match status" value="1"/>
</dbReference>
<dbReference type="InterPro" id="IPR036388">
    <property type="entry name" value="WH-like_DNA-bd_sf"/>
</dbReference>
<keyword evidence="4" id="KW-0175">Coiled coil</keyword>
<comment type="caution">
    <text evidence="7">The sequence shown here is derived from an EMBL/GenBank/DDBJ whole genome shotgun (WGS) entry which is preliminary data.</text>
</comment>
<evidence type="ECO:0000256" key="3">
    <source>
        <dbReference type="ARBA" id="ARBA00023163"/>
    </source>
</evidence>
<feature type="transmembrane region" description="Helical" evidence="5">
    <location>
        <begin position="21"/>
        <end position="46"/>
    </location>
</feature>
<protein>
    <recommendedName>
        <fullName evidence="6">HTH luxR-type domain-containing protein</fullName>
    </recommendedName>
</protein>
<dbReference type="EMBL" id="JACEGA010000001">
    <property type="protein sequence ID" value="MBB2184391.1"/>
    <property type="molecule type" value="Genomic_DNA"/>
</dbReference>
<dbReference type="PANTHER" id="PTHR44688:SF16">
    <property type="entry name" value="DNA-BINDING TRANSCRIPTIONAL ACTIVATOR DEVR_DOSR"/>
    <property type="match status" value="1"/>
</dbReference>
<evidence type="ECO:0000256" key="4">
    <source>
        <dbReference type="SAM" id="Coils"/>
    </source>
</evidence>
<evidence type="ECO:0000256" key="1">
    <source>
        <dbReference type="ARBA" id="ARBA00023015"/>
    </source>
</evidence>
<keyword evidence="1" id="KW-0805">Transcription regulation</keyword>
<keyword evidence="2" id="KW-0238">DNA-binding</keyword>
<name>A0A839K6V4_9FIRM</name>
<evidence type="ECO:0000313" key="8">
    <source>
        <dbReference type="Proteomes" id="UP000574276"/>
    </source>
</evidence>
<keyword evidence="8" id="KW-1185">Reference proteome</keyword>
<feature type="domain" description="HTH luxR-type" evidence="6">
    <location>
        <begin position="463"/>
        <end position="528"/>
    </location>
</feature>
<keyword evidence="5" id="KW-0812">Transmembrane</keyword>
<evidence type="ECO:0000259" key="6">
    <source>
        <dbReference type="PROSITE" id="PS50043"/>
    </source>
</evidence>
<evidence type="ECO:0000256" key="5">
    <source>
        <dbReference type="SAM" id="Phobius"/>
    </source>
</evidence>
<proteinExistence type="predicted"/>
<feature type="coiled-coil region" evidence="4">
    <location>
        <begin position="432"/>
        <end position="463"/>
    </location>
</feature>
<dbReference type="Pfam" id="PF00196">
    <property type="entry name" value="GerE"/>
    <property type="match status" value="1"/>
</dbReference>
<dbReference type="PRINTS" id="PR00038">
    <property type="entry name" value="HTHLUXR"/>
</dbReference>
<keyword evidence="5" id="KW-1133">Transmembrane helix</keyword>
<dbReference type="GO" id="GO:0006355">
    <property type="term" value="P:regulation of DNA-templated transcription"/>
    <property type="evidence" value="ECO:0007669"/>
    <property type="project" value="InterPro"/>
</dbReference>
<evidence type="ECO:0000256" key="2">
    <source>
        <dbReference type="ARBA" id="ARBA00023125"/>
    </source>
</evidence>
<dbReference type="RefSeq" id="WP_228353972.1">
    <property type="nucleotide sequence ID" value="NZ_JACEGA010000001.1"/>
</dbReference>
<dbReference type="Gene3D" id="3.30.450.20">
    <property type="entry name" value="PAS domain"/>
    <property type="match status" value="1"/>
</dbReference>
<dbReference type="GO" id="GO:0003677">
    <property type="term" value="F:DNA binding"/>
    <property type="evidence" value="ECO:0007669"/>
    <property type="project" value="UniProtKB-KW"/>
</dbReference>
<dbReference type="PROSITE" id="PS50043">
    <property type="entry name" value="HTH_LUXR_2"/>
    <property type="match status" value="1"/>
</dbReference>
<reference evidence="7 8" key="1">
    <citation type="submission" date="2020-07" db="EMBL/GenBank/DDBJ databases">
        <title>Characterization and genome sequencing of isolate MD1, a novel member within the family Lachnospiraceae.</title>
        <authorList>
            <person name="Rettenmaier R."/>
            <person name="Di Bello L."/>
            <person name="Zinser C."/>
            <person name="Scheitz K."/>
            <person name="Liebl W."/>
            <person name="Zverlov V."/>
        </authorList>
    </citation>
    <scope>NUCLEOTIDE SEQUENCE [LARGE SCALE GENOMIC DNA]</scope>
    <source>
        <strain evidence="7 8">MD1</strain>
    </source>
</reference>
<organism evidence="7 8">
    <name type="scientific">Variimorphobacter saccharofermentans</name>
    <dbReference type="NCBI Taxonomy" id="2755051"/>
    <lineage>
        <taxon>Bacteria</taxon>
        <taxon>Bacillati</taxon>
        <taxon>Bacillota</taxon>
        <taxon>Clostridia</taxon>
        <taxon>Lachnospirales</taxon>
        <taxon>Lachnospiraceae</taxon>
        <taxon>Variimorphobacter</taxon>
    </lineage>
</organism>
<feature type="transmembrane region" description="Helical" evidence="5">
    <location>
        <begin position="379"/>
        <end position="401"/>
    </location>
</feature>
<dbReference type="AlphaFoldDB" id="A0A839K6V4"/>
<sequence>MRRQVEPSFLFNRFSSKSISMRLRLFFFLLVLVLTMMAGIIVILLVTGTFSAGLKESKQLLSRELKYVSQDISLQYGQLSVQAVDFSKQLSSQIEEYLNTKQQNINELSETPEHIEELITSLYQNTYFYLEKSNCSGAFVILDTTVNPALENSENSKAGLYLKNLEPNIISSSSPNTTLLRGFFSIGRENSLNLHTQWRMEFDVSEADYYHIPMEEARKNPRLPISKLYYWSNPMIIPDTSEEVMICCVPLIDSKNNIYGVCGLEISMMLFKLSHMPTNNTYPRMFCMFSRLTDNRLSIENSMLAGGYSIKDFSEENTFLKITENSKSYNNYQSDEGRIYLGYHTQTQLYPNGSPYSQHNWVTAVLVPKEDIVNSITRLNIILVCLLCLLITSGIIISIIFSNKYLKPISEGLEMLRTESSSELAKTNVQEIDELIEYLAVYKNELQQKAEQEKHQITILEQFIEKTKTLTPAERSVFNLYSKGLSAQEIASTLFLSINTIKTHTKHIFAKLGVASREELLLYISMLEDIGLEMNP</sequence>
<dbReference type="InterPro" id="IPR000792">
    <property type="entry name" value="Tscrpt_reg_LuxR_C"/>
</dbReference>
<accession>A0A839K6V4</accession>
<dbReference type="InterPro" id="IPR016032">
    <property type="entry name" value="Sig_transdc_resp-reg_C-effctor"/>
</dbReference>
<dbReference type="Proteomes" id="UP000574276">
    <property type="component" value="Unassembled WGS sequence"/>
</dbReference>